<comment type="pathway">
    <text evidence="3 4">Sulfur metabolism; hydrogen sulfide biosynthesis; sulfite from sulfate.</text>
</comment>
<evidence type="ECO:0000259" key="5">
    <source>
        <dbReference type="Pfam" id="PF01507"/>
    </source>
</evidence>
<dbReference type="PANTHER" id="PTHR46509:SF1">
    <property type="entry name" value="PHOSPHOADENOSINE PHOSPHOSULFATE REDUCTASE"/>
    <property type="match status" value="1"/>
</dbReference>
<dbReference type="GO" id="GO:0070814">
    <property type="term" value="P:hydrogen sulfide biosynthetic process"/>
    <property type="evidence" value="ECO:0007669"/>
    <property type="project" value="UniProtKB-UniRule"/>
</dbReference>
<feature type="binding site" evidence="4">
    <location>
        <position position="117"/>
    </location>
    <ligand>
        <name>[4Fe-4S] cluster</name>
        <dbReference type="ChEBI" id="CHEBI:49883"/>
    </ligand>
</feature>
<reference evidence="6 7" key="1">
    <citation type="submission" date="2018-06" db="EMBL/GenBank/DDBJ databases">
        <title>Draft Genome Sequence of a Novel Marine Bacterium Related to the Verrucomicrobia.</title>
        <authorList>
            <person name="Vosseberg J."/>
            <person name="Martijn J."/>
            <person name="Ettema T.J.G."/>
        </authorList>
    </citation>
    <scope>NUCLEOTIDE SEQUENCE [LARGE SCALE GENOMIC DNA]</scope>
    <source>
        <strain evidence="6">TARA_B100001123</strain>
    </source>
</reference>
<dbReference type="PANTHER" id="PTHR46509">
    <property type="entry name" value="PHOSPHOADENOSINE PHOSPHOSULFATE REDUCTASE"/>
    <property type="match status" value="1"/>
</dbReference>
<proteinExistence type="inferred from homology"/>
<keyword evidence="4" id="KW-0479">Metal-binding</keyword>
<evidence type="ECO:0000313" key="6">
    <source>
        <dbReference type="EMBL" id="AWT59838.1"/>
    </source>
</evidence>
<comment type="function">
    <text evidence="4">Catalyzes the formation of sulfite from adenosine 5'-phosphosulfate (APS) using thioredoxin as an electron donor.</text>
</comment>
<dbReference type="GO" id="GO:0004604">
    <property type="term" value="F:phosphoadenylyl-sulfate reductase (thioredoxin) activity"/>
    <property type="evidence" value="ECO:0007669"/>
    <property type="project" value="UniProtKB-UniRule"/>
</dbReference>
<keyword evidence="4" id="KW-0963">Cytoplasm</keyword>
<feature type="binding site" evidence="4">
    <location>
        <position position="202"/>
    </location>
    <ligand>
        <name>[4Fe-4S] cluster</name>
        <dbReference type="ChEBI" id="CHEBI:49883"/>
    </ligand>
</feature>
<feature type="active site" description="Nucleophile; cysteine thiosulfonate intermediate" evidence="4">
    <location>
        <position position="234"/>
    </location>
</feature>
<feature type="binding site" evidence="4">
    <location>
        <position position="118"/>
    </location>
    <ligand>
        <name>[4Fe-4S] cluster</name>
        <dbReference type="ChEBI" id="CHEBI:49883"/>
    </ligand>
</feature>
<dbReference type="GO" id="GO:0046872">
    <property type="term" value="F:metal ion binding"/>
    <property type="evidence" value="ECO:0007669"/>
    <property type="project" value="UniProtKB-KW"/>
</dbReference>
<dbReference type="InterPro" id="IPR002500">
    <property type="entry name" value="PAPS_reduct_dom"/>
</dbReference>
<feature type="domain" description="Phosphoadenosine phosphosulphate reductase" evidence="5">
    <location>
        <begin position="36"/>
        <end position="207"/>
    </location>
</feature>
<dbReference type="SUPFAM" id="SSF52402">
    <property type="entry name" value="Adenine nucleotide alpha hydrolases-like"/>
    <property type="match status" value="1"/>
</dbReference>
<dbReference type="GO" id="GO:0019379">
    <property type="term" value="P:sulfate assimilation, phosphoadenylyl sulfate reduction by phosphoadenylyl-sulfate reductase (thioredoxin)"/>
    <property type="evidence" value="ECO:0007669"/>
    <property type="project" value="UniProtKB-UniRule"/>
</dbReference>
<keyword evidence="4" id="KW-0408">Iron</keyword>
<keyword evidence="2 4" id="KW-0560">Oxidoreductase</keyword>
<evidence type="ECO:0000256" key="2">
    <source>
        <dbReference type="ARBA" id="ARBA00023002"/>
    </source>
</evidence>
<keyword evidence="4" id="KW-0411">Iron-sulfur</keyword>
<dbReference type="HAMAP" id="MF_00063">
    <property type="entry name" value="CysH"/>
    <property type="match status" value="1"/>
</dbReference>
<dbReference type="GO" id="GO:0043866">
    <property type="term" value="F:adenylyl-sulfate reductase (thioredoxin) activity"/>
    <property type="evidence" value="ECO:0007669"/>
    <property type="project" value="UniProtKB-EC"/>
</dbReference>
<evidence type="ECO:0000256" key="1">
    <source>
        <dbReference type="ARBA" id="ARBA00009732"/>
    </source>
</evidence>
<dbReference type="GO" id="GO:0051539">
    <property type="term" value="F:4 iron, 4 sulfur cluster binding"/>
    <property type="evidence" value="ECO:0007669"/>
    <property type="project" value="UniProtKB-UniRule"/>
</dbReference>
<evidence type="ECO:0000256" key="3">
    <source>
        <dbReference type="ARBA" id="ARBA00024327"/>
    </source>
</evidence>
<comment type="cofactor">
    <cofactor evidence="4">
        <name>[4Fe-4S] cluster</name>
        <dbReference type="ChEBI" id="CHEBI:49883"/>
    </cofactor>
    <text evidence="4">Binds 1 [4Fe-4S] cluster per subunit.</text>
</comment>
<evidence type="ECO:0000313" key="7">
    <source>
        <dbReference type="Proteomes" id="UP000247465"/>
    </source>
</evidence>
<name>A0A2Z4AFS4_9BACT</name>
<dbReference type="PIRSF" id="PIRSF000857">
    <property type="entry name" value="PAPS_reductase"/>
    <property type="match status" value="1"/>
</dbReference>
<dbReference type="NCBIfam" id="NF002537">
    <property type="entry name" value="PRK02090.1"/>
    <property type="match status" value="1"/>
</dbReference>
<comment type="subcellular location">
    <subcellularLocation>
        <location evidence="4">Cytoplasm</location>
    </subcellularLocation>
</comment>
<dbReference type="EMBL" id="CP029803">
    <property type="protein sequence ID" value="AWT59838.1"/>
    <property type="molecule type" value="Genomic_DNA"/>
</dbReference>
<feature type="binding site" evidence="4">
    <location>
        <position position="205"/>
    </location>
    <ligand>
        <name>[4Fe-4S] cluster</name>
        <dbReference type="ChEBI" id="CHEBI:49883"/>
    </ligand>
</feature>
<dbReference type="Gene3D" id="3.40.50.620">
    <property type="entry name" value="HUPs"/>
    <property type="match status" value="1"/>
</dbReference>
<dbReference type="InterPro" id="IPR004511">
    <property type="entry name" value="PAPS/APS_Rdtase"/>
</dbReference>
<dbReference type="InterPro" id="IPR014729">
    <property type="entry name" value="Rossmann-like_a/b/a_fold"/>
</dbReference>
<dbReference type="EC" id="1.8.4.10" evidence="4"/>
<protein>
    <recommendedName>
        <fullName evidence="4">Adenosine 5'-phosphosulfate reductase</fullName>
        <shortName evidence="4">APS reductase</shortName>
        <ecNumber evidence="4">1.8.4.10</ecNumber>
    </recommendedName>
    <alternativeName>
        <fullName evidence="4">5'-adenylylsulfate reductase</fullName>
    </alternativeName>
    <alternativeName>
        <fullName evidence="4">Thioredoxin-dependent 5'-adenylylsulfate reductase</fullName>
    </alternativeName>
</protein>
<dbReference type="AlphaFoldDB" id="A0A2Z4AFS4"/>
<gene>
    <name evidence="4 6" type="primary">cysH</name>
    <name evidence="6" type="ORF">DF168_01033</name>
</gene>
<comment type="similarity">
    <text evidence="1 4">Belongs to the PAPS reductase family. CysH subfamily.</text>
</comment>
<evidence type="ECO:0000256" key="4">
    <source>
        <dbReference type="HAMAP-Rule" id="MF_00063"/>
    </source>
</evidence>
<sequence>MKSFKTKSSKLDCVKSIETLDRVKLIHETYGSEAIHLSSMQKTSGVIMHMISRLKASIRIVFIDTQFHFPETLEIRDLFIERFGLNIDSVKPELSPEEQLEKYGIELSQYIDGQPLCCSLRKEQPLMKAKETFKFQAMINGVMREEGRSRGKINFVSLDPRLDCKVFHPLFDWSFNEVDAYISEHKVPINKLYAKGYESIGCSSCTTAVFDGEDVRAGRWRHLRSENGEKPNYCGLNFLDHNPTTKV</sequence>
<dbReference type="KEGG" id="mtar:DF168_01033"/>
<dbReference type="Pfam" id="PF01507">
    <property type="entry name" value="PAPS_reduct"/>
    <property type="match status" value="1"/>
</dbReference>
<dbReference type="GO" id="GO:0005737">
    <property type="term" value="C:cytoplasm"/>
    <property type="evidence" value="ECO:0007669"/>
    <property type="project" value="UniProtKB-SubCell"/>
</dbReference>
<dbReference type="Proteomes" id="UP000247465">
    <property type="component" value="Chromosome"/>
</dbReference>
<comment type="catalytic activity">
    <reaction evidence="4">
        <text>[thioredoxin]-disulfide + sulfite + AMP + 2 H(+) = adenosine 5'-phosphosulfate + [thioredoxin]-dithiol</text>
        <dbReference type="Rhea" id="RHEA:21976"/>
        <dbReference type="Rhea" id="RHEA-COMP:10698"/>
        <dbReference type="Rhea" id="RHEA-COMP:10700"/>
        <dbReference type="ChEBI" id="CHEBI:15378"/>
        <dbReference type="ChEBI" id="CHEBI:17359"/>
        <dbReference type="ChEBI" id="CHEBI:29950"/>
        <dbReference type="ChEBI" id="CHEBI:50058"/>
        <dbReference type="ChEBI" id="CHEBI:58243"/>
        <dbReference type="ChEBI" id="CHEBI:456215"/>
        <dbReference type="EC" id="1.8.4.10"/>
    </reaction>
</comment>
<accession>A0A2Z4AFS4</accession>
<organism evidence="6 7">
    <name type="scientific">Candidatus Moanibacter tarae</name>
    <dbReference type="NCBI Taxonomy" id="2200854"/>
    <lineage>
        <taxon>Bacteria</taxon>
        <taxon>Pseudomonadati</taxon>
        <taxon>Verrucomicrobiota</taxon>
        <taxon>Opitutia</taxon>
        <taxon>Puniceicoccales</taxon>
        <taxon>Puniceicoccales incertae sedis</taxon>
        <taxon>Candidatus Moanibacter</taxon>
    </lineage>
</organism>